<protein>
    <recommendedName>
        <fullName evidence="4">ABC transporter permease</fullName>
    </recommendedName>
</protein>
<keyword evidence="1" id="KW-1133">Transmembrane helix</keyword>
<gene>
    <name evidence="2" type="ORF">PS2015_907</name>
</gene>
<feature type="transmembrane region" description="Helical" evidence="1">
    <location>
        <begin position="262"/>
        <end position="280"/>
    </location>
</feature>
<evidence type="ECO:0000256" key="1">
    <source>
        <dbReference type="SAM" id="Phobius"/>
    </source>
</evidence>
<sequence>MNAFVIALRAELFVALRSNSARLVVIAPALIACAQLILGKLISSSQQASDALMGASSFGQIDGADAWGSLVDAYLTGLTVSGLILVAYAAWNQAADQDSGVLRHILIRRVSRRTTVMAKLALSHIIGVLALLLLLVLSTFCAWLLWDFVPVAEDGYVLIATNEIIDEIRLGLTLAIIPLPAAIALGIAISVLANNGTQAIVAALGITLAMDILKGLVGNLADYLYISYLPSLLNESYLQDVSRLVRGFSDVMINPGAIQLNYWVPWPQLLIFVMIALLAISRKRL</sequence>
<dbReference type="KEGG" id="pspi:PS2015_907"/>
<feature type="transmembrane region" description="Helical" evidence="1">
    <location>
        <begin position="170"/>
        <end position="193"/>
    </location>
</feature>
<feature type="transmembrane region" description="Helical" evidence="1">
    <location>
        <begin position="200"/>
        <end position="226"/>
    </location>
</feature>
<dbReference type="RefSeq" id="WP_058021106.1">
    <property type="nucleotide sequence ID" value="NZ_CP013189.1"/>
</dbReference>
<name>A0A0S2KBI3_9GAMM</name>
<feature type="transmembrane region" description="Helical" evidence="1">
    <location>
        <begin position="73"/>
        <end position="95"/>
    </location>
</feature>
<evidence type="ECO:0008006" key="4">
    <source>
        <dbReference type="Google" id="ProtNLM"/>
    </source>
</evidence>
<organism evidence="2 3">
    <name type="scientific">Pseudohongiella spirulinae</name>
    <dbReference type="NCBI Taxonomy" id="1249552"/>
    <lineage>
        <taxon>Bacteria</taxon>
        <taxon>Pseudomonadati</taxon>
        <taxon>Pseudomonadota</taxon>
        <taxon>Gammaproteobacteria</taxon>
        <taxon>Pseudomonadales</taxon>
        <taxon>Pseudohongiellaceae</taxon>
        <taxon>Pseudohongiella</taxon>
    </lineage>
</organism>
<keyword evidence="1" id="KW-0812">Transmembrane</keyword>
<dbReference type="AlphaFoldDB" id="A0A0S2KBI3"/>
<feature type="transmembrane region" description="Helical" evidence="1">
    <location>
        <begin position="21"/>
        <end position="42"/>
    </location>
</feature>
<dbReference type="EMBL" id="CP013189">
    <property type="protein sequence ID" value="ALO45577.1"/>
    <property type="molecule type" value="Genomic_DNA"/>
</dbReference>
<dbReference type="STRING" id="1249552.PS2015_907"/>
<feature type="transmembrane region" description="Helical" evidence="1">
    <location>
        <begin position="116"/>
        <end position="146"/>
    </location>
</feature>
<evidence type="ECO:0000313" key="3">
    <source>
        <dbReference type="Proteomes" id="UP000065641"/>
    </source>
</evidence>
<keyword evidence="3" id="KW-1185">Reference proteome</keyword>
<dbReference type="Proteomes" id="UP000065641">
    <property type="component" value="Chromosome"/>
</dbReference>
<reference evidence="2 3" key="1">
    <citation type="submission" date="2015-11" db="EMBL/GenBank/DDBJ databases">
        <authorList>
            <person name="Zhang Y."/>
            <person name="Guo Z."/>
        </authorList>
    </citation>
    <scope>NUCLEOTIDE SEQUENCE [LARGE SCALE GENOMIC DNA]</scope>
    <source>
        <strain evidence="2 3">KCTC 32221</strain>
    </source>
</reference>
<proteinExistence type="predicted"/>
<accession>A0A0S2KBI3</accession>
<evidence type="ECO:0000313" key="2">
    <source>
        <dbReference type="EMBL" id="ALO45577.1"/>
    </source>
</evidence>
<keyword evidence="1" id="KW-0472">Membrane</keyword>
<dbReference type="OrthoDB" id="9826581at2"/>